<accession>A0A0D2FKX5</accession>
<dbReference type="Proteomes" id="UP000053617">
    <property type="component" value="Unassembled WGS sequence"/>
</dbReference>
<protein>
    <submittedName>
        <fullName evidence="3">Uncharacterized protein</fullName>
    </submittedName>
</protein>
<reference evidence="3 4" key="1">
    <citation type="submission" date="2015-01" db="EMBL/GenBank/DDBJ databases">
        <title>The Genome Sequence of Rhinocladiella mackenzie CBS 650.93.</title>
        <authorList>
            <consortium name="The Broad Institute Genomics Platform"/>
            <person name="Cuomo C."/>
            <person name="de Hoog S."/>
            <person name="Gorbushina A."/>
            <person name="Stielow B."/>
            <person name="Teixiera M."/>
            <person name="Abouelleil A."/>
            <person name="Chapman S.B."/>
            <person name="Priest M."/>
            <person name="Young S.K."/>
            <person name="Wortman J."/>
            <person name="Nusbaum C."/>
            <person name="Birren B."/>
        </authorList>
    </citation>
    <scope>NUCLEOTIDE SEQUENCE [LARGE SCALE GENOMIC DNA]</scope>
    <source>
        <strain evidence="3 4">CBS 650.93</strain>
    </source>
</reference>
<evidence type="ECO:0000313" key="4">
    <source>
        <dbReference type="Proteomes" id="UP000053617"/>
    </source>
</evidence>
<dbReference type="EMBL" id="KN847480">
    <property type="protein sequence ID" value="KIX02587.1"/>
    <property type="molecule type" value="Genomic_DNA"/>
</dbReference>
<organism evidence="3 4">
    <name type="scientific">Rhinocladiella mackenziei CBS 650.93</name>
    <dbReference type="NCBI Taxonomy" id="1442369"/>
    <lineage>
        <taxon>Eukaryota</taxon>
        <taxon>Fungi</taxon>
        <taxon>Dikarya</taxon>
        <taxon>Ascomycota</taxon>
        <taxon>Pezizomycotina</taxon>
        <taxon>Eurotiomycetes</taxon>
        <taxon>Chaetothyriomycetidae</taxon>
        <taxon>Chaetothyriales</taxon>
        <taxon>Herpotrichiellaceae</taxon>
        <taxon>Rhinocladiella</taxon>
    </lineage>
</organism>
<dbReference type="PANTHER" id="PTHR36840">
    <property type="entry name" value="BLL5714 PROTEIN"/>
    <property type="match status" value="1"/>
</dbReference>
<feature type="transmembrane region" description="Helical" evidence="1">
    <location>
        <begin position="27"/>
        <end position="48"/>
    </location>
</feature>
<feature type="transmembrane region" description="Helical" evidence="1">
    <location>
        <begin position="69"/>
        <end position="86"/>
    </location>
</feature>
<dbReference type="OrthoDB" id="191995at2759"/>
<evidence type="ECO:0000256" key="2">
    <source>
        <dbReference type="SAM" id="SignalP"/>
    </source>
</evidence>
<dbReference type="HOGENOM" id="CLU_1390920_0_0_1"/>
<dbReference type="GeneID" id="25296599"/>
<dbReference type="VEuPathDB" id="FungiDB:Z518_08528"/>
<sequence length="196" mass="21213">MVTLIAVGLFIWIPLFFESMSPRAKIAVATVAIVHQEVSGIATLGPGIKKRLHLEYSTAADIGREIDRLPAFYIIVLGGYLYSMIVGNPAAMGLNMDLLKAVWTLIIAFCLNRLYVNGIESVHSIRRSATTTFVFFDLHMPLAASLAAGGHVCATSAGDDKGESIMTKTIRIGMRLVAGVILILLPLVDEEHFDAV</sequence>
<keyword evidence="4" id="KW-1185">Reference proteome</keyword>
<feature type="transmembrane region" description="Helical" evidence="1">
    <location>
        <begin position="98"/>
        <end position="116"/>
    </location>
</feature>
<dbReference type="InterPro" id="IPR010640">
    <property type="entry name" value="Low_temperature_requirement_A"/>
</dbReference>
<keyword evidence="1" id="KW-0472">Membrane</keyword>
<dbReference type="PANTHER" id="PTHR36840:SF1">
    <property type="entry name" value="BLL5714 PROTEIN"/>
    <property type="match status" value="1"/>
</dbReference>
<feature type="transmembrane region" description="Helical" evidence="1">
    <location>
        <begin position="172"/>
        <end position="188"/>
    </location>
</feature>
<dbReference type="STRING" id="1442369.A0A0D2FKX5"/>
<proteinExistence type="predicted"/>
<name>A0A0D2FKX5_9EURO</name>
<keyword evidence="2" id="KW-0732">Signal</keyword>
<feature type="signal peptide" evidence="2">
    <location>
        <begin position="1"/>
        <end position="19"/>
    </location>
</feature>
<keyword evidence="1" id="KW-1133">Transmembrane helix</keyword>
<gene>
    <name evidence="3" type="ORF">Z518_08528</name>
</gene>
<keyword evidence="1" id="KW-0812">Transmembrane</keyword>
<evidence type="ECO:0000256" key="1">
    <source>
        <dbReference type="SAM" id="Phobius"/>
    </source>
</evidence>
<evidence type="ECO:0000313" key="3">
    <source>
        <dbReference type="EMBL" id="KIX02587.1"/>
    </source>
</evidence>
<feature type="chain" id="PRO_5002242216" evidence="2">
    <location>
        <begin position="20"/>
        <end position="196"/>
    </location>
</feature>
<dbReference type="AlphaFoldDB" id="A0A0D2FKX5"/>
<dbReference type="RefSeq" id="XP_013269723.1">
    <property type="nucleotide sequence ID" value="XM_013414269.1"/>
</dbReference>